<dbReference type="AlphaFoldDB" id="A0A410X2C0"/>
<sequence length="209" mass="24331">MRLQDLAGSYDSVFSLGQNCLPAIQMERHGLRSSAGVLDWMMSDSLTDVNRLLGRRFDGFMELAHMSVVEPVTLQPNYQVKDSAYGVISVHDFPVNRNSPEQLFTYGEFKEKLNRRINRFLKQLNEEKRILFIRMHGTYEETAELEQVLNGLVAHEYKILLVEYEQVPGLVELDWPLPHTCAVQVPYADIWNFNSDRWWDIFFADISLK</sequence>
<dbReference type="Pfam" id="PF08795">
    <property type="entry name" value="DUF1796"/>
    <property type="match status" value="1"/>
</dbReference>
<reference evidence="2 3" key="1">
    <citation type="submission" date="2018-01" db="EMBL/GenBank/DDBJ databases">
        <title>The whole genome sequencing and assembly of Paenibacillus chitinolyticus KCCM 41400 strain.</title>
        <authorList>
            <person name="Kim J.-Y."/>
            <person name="Park M.-K."/>
            <person name="Lee Y.-J."/>
            <person name="Yi H."/>
            <person name="Bahn Y.-S."/>
            <person name="Kim J.F."/>
            <person name="Lee D.-W."/>
        </authorList>
    </citation>
    <scope>NUCLEOTIDE SEQUENCE [LARGE SCALE GENOMIC DNA]</scope>
    <source>
        <strain evidence="2 3">KCCM 41400</strain>
    </source>
</reference>
<accession>A0A410X2C0</accession>
<dbReference type="KEGG" id="pchi:PC41400_25010"/>
<gene>
    <name evidence="1" type="ORF">M5X16_17535</name>
    <name evidence="2" type="ORF">PC41400_25010</name>
</gene>
<protein>
    <submittedName>
        <fullName evidence="1 2">Peptidase</fullName>
    </submittedName>
</protein>
<dbReference type="Proteomes" id="UP000288943">
    <property type="component" value="Chromosome"/>
</dbReference>
<dbReference type="Proteomes" id="UP001527202">
    <property type="component" value="Unassembled WGS sequence"/>
</dbReference>
<evidence type="ECO:0000313" key="3">
    <source>
        <dbReference type="Proteomes" id="UP000288943"/>
    </source>
</evidence>
<reference evidence="1 4" key="2">
    <citation type="submission" date="2022-05" db="EMBL/GenBank/DDBJ databases">
        <title>Genome Sequencing of Bee-Associated Microbes.</title>
        <authorList>
            <person name="Dunlap C."/>
        </authorList>
    </citation>
    <scope>NUCLEOTIDE SEQUENCE [LARGE SCALE GENOMIC DNA]</scope>
    <source>
        <strain evidence="1 4">NRRL B-23120</strain>
    </source>
</reference>
<evidence type="ECO:0000313" key="1">
    <source>
        <dbReference type="EMBL" id="MCY9597567.1"/>
    </source>
</evidence>
<organism evidence="2 3">
    <name type="scientific">Paenibacillus chitinolyticus</name>
    <dbReference type="NCBI Taxonomy" id="79263"/>
    <lineage>
        <taxon>Bacteria</taxon>
        <taxon>Bacillati</taxon>
        <taxon>Bacillota</taxon>
        <taxon>Bacilli</taxon>
        <taxon>Bacillales</taxon>
        <taxon>Paenibacillaceae</taxon>
        <taxon>Paenibacillus</taxon>
    </lineage>
</organism>
<dbReference type="EMBL" id="CP026520">
    <property type="protein sequence ID" value="QAV20764.1"/>
    <property type="molecule type" value="Genomic_DNA"/>
</dbReference>
<dbReference type="OrthoDB" id="5326008at2"/>
<keyword evidence="4" id="KW-1185">Reference proteome</keyword>
<evidence type="ECO:0000313" key="4">
    <source>
        <dbReference type="Proteomes" id="UP001527202"/>
    </source>
</evidence>
<name>A0A410X2C0_9BACL</name>
<dbReference type="EMBL" id="JAMDMJ010000022">
    <property type="protein sequence ID" value="MCY9597567.1"/>
    <property type="molecule type" value="Genomic_DNA"/>
</dbReference>
<proteinExistence type="predicted"/>
<dbReference type="InterPro" id="IPR014903">
    <property type="entry name" value="DUF1796"/>
</dbReference>
<dbReference type="RefSeq" id="WP_042230632.1">
    <property type="nucleotide sequence ID" value="NZ_JAMDMJ010000022.1"/>
</dbReference>
<evidence type="ECO:0000313" key="2">
    <source>
        <dbReference type="EMBL" id="QAV20764.1"/>
    </source>
</evidence>